<dbReference type="OrthoDB" id="68483at2759"/>
<dbReference type="InterPro" id="IPR017441">
    <property type="entry name" value="Protein_kinase_ATP_BS"/>
</dbReference>
<evidence type="ECO:0000256" key="1">
    <source>
        <dbReference type="ARBA" id="ARBA00011245"/>
    </source>
</evidence>
<dbReference type="PROSITE" id="PS00108">
    <property type="entry name" value="PROTEIN_KINASE_ST"/>
    <property type="match status" value="1"/>
</dbReference>
<keyword evidence="6" id="KW-0812">Transmembrane</keyword>
<dbReference type="InterPro" id="IPR008271">
    <property type="entry name" value="Ser/Thr_kinase_AS"/>
</dbReference>
<evidence type="ECO:0000313" key="9">
    <source>
        <dbReference type="Proteomes" id="UP000008983"/>
    </source>
</evidence>
<evidence type="ECO:0000256" key="2">
    <source>
        <dbReference type="ARBA" id="ARBA00022741"/>
    </source>
</evidence>
<dbReference type="GeneID" id="14908394"/>
<feature type="non-terminal residue" evidence="8">
    <location>
        <position position="1"/>
    </location>
</feature>
<dbReference type="eggNOG" id="KOG0585">
    <property type="taxonomic scope" value="Eukaryota"/>
</dbReference>
<dbReference type="Pfam" id="PF00069">
    <property type="entry name" value="Pkinase"/>
    <property type="match status" value="1"/>
</dbReference>
<comment type="similarity">
    <text evidence="5">Belongs to the protein kinase superfamily.</text>
</comment>
<organism evidence="8 9">
    <name type="scientific">Ichthyophthirius multifiliis</name>
    <name type="common">White spot disease agent</name>
    <name type="synonym">Ich</name>
    <dbReference type="NCBI Taxonomy" id="5932"/>
    <lineage>
        <taxon>Eukaryota</taxon>
        <taxon>Sar</taxon>
        <taxon>Alveolata</taxon>
        <taxon>Ciliophora</taxon>
        <taxon>Intramacronucleata</taxon>
        <taxon>Oligohymenophorea</taxon>
        <taxon>Hymenostomatida</taxon>
        <taxon>Ophryoglenina</taxon>
        <taxon>Ichthyophthirius</taxon>
    </lineage>
</organism>
<keyword evidence="3 4" id="KW-0067">ATP-binding</keyword>
<dbReference type="PROSITE" id="PS00107">
    <property type="entry name" value="PROTEIN_KINASE_ATP"/>
    <property type="match status" value="1"/>
</dbReference>
<evidence type="ECO:0000259" key="7">
    <source>
        <dbReference type="PROSITE" id="PS50011"/>
    </source>
</evidence>
<dbReference type="AlphaFoldDB" id="G0QRB8"/>
<evidence type="ECO:0000256" key="4">
    <source>
        <dbReference type="PROSITE-ProRule" id="PRU10141"/>
    </source>
</evidence>
<dbReference type="Proteomes" id="UP000008983">
    <property type="component" value="Unassembled WGS sequence"/>
</dbReference>
<dbReference type="GO" id="GO:0004687">
    <property type="term" value="F:myosin light chain kinase activity"/>
    <property type="evidence" value="ECO:0007669"/>
    <property type="project" value="UniProtKB-EC"/>
</dbReference>
<dbReference type="SUPFAM" id="SSF56112">
    <property type="entry name" value="Protein kinase-like (PK-like)"/>
    <property type="match status" value="1"/>
</dbReference>
<dbReference type="Gene3D" id="3.30.200.20">
    <property type="entry name" value="Phosphorylase Kinase, domain 1"/>
    <property type="match status" value="1"/>
</dbReference>
<feature type="domain" description="Protein kinase" evidence="7">
    <location>
        <begin position="54"/>
        <end position="342"/>
    </location>
</feature>
<keyword evidence="6" id="KW-1133">Transmembrane helix</keyword>
<keyword evidence="8" id="KW-0808">Transferase</keyword>
<dbReference type="FunCoup" id="G0QRB8">
    <property type="interactions" value="1"/>
</dbReference>
<feature type="binding site" evidence="4">
    <location>
        <position position="86"/>
    </location>
    <ligand>
        <name>ATP</name>
        <dbReference type="ChEBI" id="CHEBI:30616"/>
    </ligand>
</feature>
<dbReference type="EC" id="2.7.10.1" evidence="8"/>
<comment type="subunit">
    <text evidence="1">Monomer.</text>
</comment>
<evidence type="ECO:0000313" key="8">
    <source>
        <dbReference type="EMBL" id="EGR32237.1"/>
    </source>
</evidence>
<name>G0QRB8_ICHMU</name>
<dbReference type="Gene3D" id="1.10.510.10">
    <property type="entry name" value="Transferase(Phosphotransferase) domain 1"/>
    <property type="match status" value="1"/>
</dbReference>
<dbReference type="FunFam" id="1.10.510.10:FF:000571">
    <property type="entry name" value="Maternal embryonic leucine zipper kinase"/>
    <property type="match status" value="1"/>
</dbReference>
<sequence>MQKNNKYYNTIMCPNKQKKLNDNKKNKKQAKRVKQTVKLTKTKNNEGNKMINNYILIGNLGQGAYGKVALAVKKINENEEQKFAIKIFKKSFLKKKREYYRDSTGVMKFKDALDNVKREIAIMKKLRHLNVIKLYEVIENPDNDKLYMVLEFAQGGQIIEWDDDDKKFFFCNQKQNEPLSEDYLRNIFRGCIKGLFYLHSSGIVHRDIKPQNILLDKYGNPKMADFGVSAISDKGDNLQGNEGTYFFMPPEALNKESAKKGYSGKKADIWALGVTFFSFAFLQLPFYGNNLLEIFQTIIDQQLEFPTHRQCSDGLKNFLLLMIEKSPEKRSTLIEISKSEWINQNQQDDLSTQLQNIIIIKYIKKKRIENKIVEVNDEDLDNALQISTVIRIKAWVQRWKANTNARNSNDRSIDSKSVGYINKANSIDNQCSQELKNDLKVGGISKFGLKSQSNQINLQQEDEDQ</sequence>
<dbReference type="GO" id="GO:0035556">
    <property type="term" value="P:intracellular signal transduction"/>
    <property type="evidence" value="ECO:0007669"/>
    <property type="project" value="TreeGrafter"/>
</dbReference>
<dbReference type="RefSeq" id="XP_004035723.1">
    <property type="nucleotide sequence ID" value="XM_004035675.1"/>
</dbReference>
<evidence type="ECO:0000256" key="5">
    <source>
        <dbReference type="RuleBase" id="RU000304"/>
    </source>
</evidence>
<protein>
    <submittedName>
        <fullName evidence="8">Protein kinase domain protein</fullName>
        <ecNumber evidence="8">2.7.10.1</ecNumber>
        <ecNumber evidence="8">2.7.11.18</ecNumber>
    </submittedName>
</protein>
<dbReference type="GO" id="GO:0005737">
    <property type="term" value="C:cytoplasm"/>
    <property type="evidence" value="ECO:0007669"/>
    <property type="project" value="TreeGrafter"/>
</dbReference>
<reference evidence="8 9" key="1">
    <citation type="submission" date="2011-07" db="EMBL/GenBank/DDBJ databases">
        <authorList>
            <person name="Coyne R."/>
            <person name="Brami D."/>
            <person name="Johnson J."/>
            <person name="Hostetler J."/>
            <person name="Hannick L."/>
            <person name="Clark T."/>
            <person name="Cassidy-Hanley D."/>
            <person name="Inman J."/>
        </authorList>
    </citation>
    <scope>NUCLEOTIDE SEQUENCE [LARGE SCALE GENOMIC DNA]</scope>
    <source>
        <strain evidence="8 9">G5</strain>
    </source>
</reference>
<dbReference type="GO" id="GO:0004714">
    <property type="term" value="F:transmembrane receptor protein tyrosine kinase activity"/>
    <property type="evidence" value="ECO:0007669"/>
    <property type="project" value="UniProtKB-EC"/>
</dbReference>
<dbReference type="EC" id="2.7.11.18" evidence="8"/>
<accession>G0QRB8</accession>
<dbReference type="STRING" id="857967.G0QRB8"/>
<dbReference type="SMART" id="SM00220">
    <property type="entry name" value="S_TKc"/>
    <property type="match status" value="1"/>
</dbReference>
<keyword evidence="2 4" id="KW-0547">Nucleotide-binding</keyword>
<keyword evidence="5" id="KW-0723">Serine/threonine-protein kinase</keyword>
<dbReference type="OMA" id="MACGPCM"/>
<dbReference type="InterPro" id="IPR000719">
    <property type="entry name" value="Prot_kinase_dom"/>
</dbReference>
<proteinExistence type="inferred from homology"/>
<dbReference type="PANTHER" id="PTHR24346">
    <property type="entry name" value="MAP/MICROTUBULE AFFINITY-REGULATING KINASE"/>
    <property type="match status" value="1"/>
</dbReference>
<keyword evidence="8" id="KW-0418">Kinase</keyword>
<dbReference type="CDD" id="cd14008">
    <property type="entry name" value="STKc_LKB1_CaMKK"/>
    <property type="match status" value="1"/>
</dbReference>
<evidence type="ECO:0000256" key="6">
    <source>
        <dbReference type="SAM" id="Phobius"/>
    </source>
</evidence>
<evidence type="ECO:0000256" key="3">
    <source>
        <dbReference type="ARBA" id="ARBA00022840"/>
    </source>
</evidence>
<dbReference type="InParanoid" id="G0QRB8"/>
<dbReference type="GO" id="GO:0005524">
    <property type="term" value="F:ATP binding"/>
    <property type="evidence" value="ECO:0007669"/>
    <property type="project" value="UniProtKB-UniRule"/>
</dbReference>
<dbReference type="InterPro" id="IPR011009">
    <property type="entry name" value="Kinase-like_dom_sf"/>
</dbReference>
<keyword evidence="6" id="KW-0472">Membrane</keyword>
<feature type="transmembrane region" description="Helical" evidence="6">
    <location>
        <begin position="269"/>
        <end position="288"/>
    </location>
</feature>
<dbReference type="PANTHER" id="PTHR24346:SF77">
    <property type="entry name" value="SERINE THREONINE PROTEIN KINASE"/>
    <property type="match status" value="1"/>
</dbReference>
<gene>
    <name evidence="8" type="ORF">IMG5_091270</name>
</gene>
<dbReference type="EMBL" id="GL983745">
    <property type="protein sequence ID" value="EGR32237.1"/>
    <property type="molecule type" value="Genomic_DNA"/>
</dbReference>
<keyword evidence="9" id="KW-1185">Reference proteome</keyword>
<dbReference type="PROSITE" id="PS50011">
    <property type="entry name" value="PROTEIN_KINASE_DOM"/>
    <property type="match status" value="1"/>
</dbReference>